<proteinExistence type="predicted"/>
<dbReference type="EMBL" id="CAWUFR010000005">
    <property type="protein sequence ID" value="CAK6951095.1"/>
    <property type="molecule type" value="Genomic_DNA"/>
</dbReference>
<name>A0AAV1MWA6_SCOSC</name>
<sequence length="103" mass="12088">MLDDYNKSKYEQPQKELKPKRKRILNGVVILYAELRRDTFQTVISRYMAGSAENGRTRTEPDRGCEQREGLLFFQLLLFANGLIVSRCWRGGGASEEKWRRVF</sequence>
<comment type="caution">
    <text evidence="1">The sequence shown here is derived from an EMBL/GenBank/DDBJ whole genome shotgun (WGS) entry which is preliminary data.</text>
</comment>
<keyword evidence="2" id="KW-1185">Reference proteome</keyword>
<dbReference type="Proteomes" id="UP001314229">
    <property type="component" value="Unassembled WGS sequence"/>
</dbReference>
<organism evidence="1 2">
    <name type="scientific">Scomber scombrus</name>
    <name type="common">Atlantic mackerel</name>
    <name type="synonym">Scomber vernalis</name>
    <dbReference type="NCBI Taxonomy" id="13677"/>
    <lineage>
        <taxon>Eukaryota</taxon>
        <taxon>Metazoa</taxon>
        <taxon>Chordata</taxon>
        <taxon>Craniata</taxon>
        <taxon>Vertebrata</taxon>
        <taxon>Euteleostomi</taxon>
        <taxon>Actinopterygii</taxon>
        <taxon>Neopterygii</taxon>
        <taxon>Teleostei</taxon>
        <taxon>Neoteleostei</taxon>
        <taxon>Acanthomorphata</taxon>
        <taxon>Pelagiaria</taxon>
        <taxon>Scombriformes</taxon>
        <taxon>Scombridae</taxon>
        <taxon>Scomber</taxon>
    </lineage>
</organism>
<reference evidence="1 2" key="1">
    <citation type="submission" date="2024-01" db="EMBL/GenBank/DDBJ databases">
        <authorList>
            <person name="Alioto T."/>
            <person name="Alioto T."/>
            <person name="Gomez Garrido J."/>
        </authorList>
    </citation>
    <scope>NUCLEOTIDE SEQUENCE [LARGE SCALE GENOMIC DNA]</scope>
</reference>
<accession>A0AAV1MWA6</accession>
<protein>
    <submittedName>
        <fullName evidence="1">Uncharacterized protein</fullName>
    </submittedName>
</protein>
<evidence type="ECO:0000313" key="2">
    <source>
        <dbReference type="Proteomes" id="UP001314229"/>
    </source>
</evidence>
<evidence type="ECO:0000313" key="1">
    <source>
        <dbReference type="EMBL" id="CAK6951095.1"/>
    </source>
</evidence>
<dbReference type="AlphaFoldDB" id="A0AAV1MWA6"/>
<gene>
    <name evidence="1" type="ORF">FSCOSCO3_A023224</name>
</gene>